<dbReference type="Proteomes" id="UP000094224">
    <property type="component" value="Unassembled WGS sequence"/>
</dbReference>
<dbReference type="STRING" id="243061.AWC25_12610"/>
<name>A0A1E3SPS1_9MYCO</name>
<evidence type="ECO:0000313" key="1">
    <source>
        <dbReference type="EMBL" id="ODR04156.1"/>
    </source>
</evidence>
<organism evidence="1 2">
    <name type="scientific">Mycobacterium sherrisii</name>
    <dbReference type="NCBI Taxonomy" id="243061"/>
    <lineage>
        <taxon>Bacteria</taxon>
        <taxon>Bacillati</taxon>
        <taxon>Actinomycetota</taxon>
        <taxon>Actinomycetes</taxon>
        <taxon>Mycobacteriales</taxon>
        <taxon>Mycobacteriaceae</taxon>
        <taxon>Mycobacterium</taxon>
        <taxon>Mycobacterium simiae complex</taxon>
    </lineage>
</organism>
<gene>
    <name evidence="1" type="ORF">BHQ21_18855</name>
</gene>
<protein>
    <submittedName>
        <fullName evidence="1">Uncharacterized protein</fullName>
    </submittedName>
</protein>
<keyword evidence="2" id="KW-1185">Reference proteome</keyword>
<dbReference type="AlphaFoldDB" id="A0A1E3SPS1"/>
<evidence type="ECO:0000313" key="2">
    <source>
        <dbReference type="Proteomes" id="UP000094224"/>
    </source>
</evidence>
<sequence>MRRTGAVEPFAGRCPCWRDNAVRLAAAIGPGRILAIAEVADTRRRDERAAAVAASTMVC</sequence>
<proteinExistence type="predicted"/>
<comment type="caution">
    <text evidence="1">The sequence shown here is derived from an EMBL/GenBank/DDBJ whole genome shotgun (WGS) entry which is preliminary data.</text>
</comment>
<accession>A0A1E3SPS1</accession>
<reference evidence="2" key="1">
    <citation type="submission" date="2016-09" db="EMBL/GenBank/DDBJ databases">
        <authorList>
            <person name="Greninger A.L."/>
            <person name="Jerome K.R."/>
            <person name="Mcnair B."/>
            <person name="Wallis C."/>
            <person name="Fang F."/>
        </authorList>
    </citation>
    <scope>NUCLEOTIDE SEQUENCE [LARGE SCALE GENOMIC DNA]</scope>
    <source>
        <strain evidence="2">BC1_M4</strain>
    </source>
</reference>
<dbReference type="EMBL" id="MIHC01000035">
    <property type="protein sequence ID" value="ODR04156.1"/>
    <property type="molecule type" value="Genomic_DNA"/>
</dbReference>